<feature type="domain" description="Rrp5 OB-fold" evidence="1">
    <location>
        <begin position="12"/>
        <end position="45"/>
    </location>
</feature>
<keyword evidence="3" id="KW-1185">Reference proteome</keyword>
<evidence type="ECO:0000313" key="2">
    <source>
        <dbReference type="EMBL" id="KAL3655361.1"/>
    </source>
</evidence>
<dbReference type="Pfam" id="PF24685">
    <property type="entry name" value="OB_RRP5_4th"/>
    <property type="match status" value="1"/>
</dbReference>
<protein>
    <recommendedName>
        <fullName evidence="1">Rrp5 OB-fold domain-containing protein</fullName>
    </recommendedName>
</protein>
<evidence type="ECO:0000259" key="1">
    <source>
        <dbReference type="Pfam" id="PF24685"/>
    </source>
</evidence>
<reference evidence="3" key="1">
    <citation type="journal article" date="2024" name="IScience">
        <title>Strigolactones Initiate the Formation of Haustorium-like Structures in Castilleja.</title>
        <authorList>
            <person name="Buerger M."/>
            <person name="Peterson D."/>
            <person name="Chory J."/>
        </authorList>
    </citation>
    <scope>NUCLEOTIDE SEQUENCE [LARGE SCALE GENOMIC DNA]</scope>
</reference>
<organism evidence="2 3">
    <name type="scientific">Castilleja foliolosa</name>
    <dbReference type="NCBI Taxonomy" id="1961234"/>
    <lineage>
        <taxon>Eukaryota</taxon>
        <taxon>Viridiplantae</taxon>
        <taxon>Streptophyta</taxon>
        <taxon>Embryophyta</taxon>
        <taxon>Tracheophyta</taxon>
        <taxon>Spermatophyta</taxon>
        <taxon>Magnoliopsida</taxon>
        <taxon>eudicotyledons</taxon>
        <taxon>Gunneridae</taxon>
        <taxon>Pentapetalae</taxon>
        <taxon>asterids</taxon>
        <taxon>lamiids</taxon>
        <taxon>Lamiales</taxon>
        <taxon>Orobanchaceae</taxon>
        <taxon>Pedicularideae</taxon>
        <taxon>Castillejinae</taxon>
        <taxon>Castilleja</taxon>
    </lineage>
</organism>
<gene>
    <name evidence="2" type="ORF">CASFOL_001147</name>
</gene>
<evidence type="ECO:0000313" key="3">
    <source>
        <dbReference type="Proteomes" id="UP001632038"/>
    </source>
</evidence>
<dbReference type="Proteomes" id="UP001632038">
    <property type="component" value="Unassembled WGS sequence"/>
</dbReference>
<comment type="caution">
    <text evidence="2">The sequence shown here is derived from an EMBL/GenBank/DDBJ whole genome shotgun (WGS) entry which is preliminary data.</text>
</comment>
<dbReference type="InterPro" id="IPR057301">
    <property type="entry name" value="Rrp5_OB_4th"/>
</dbReference>
<dbReference type="AlphaFoldDB" id="A0ABD3EQ18"/>
<dbReference type="EMBL" id="JAVIJP010000002">
    <property type="protein sequence ID" value="KAL3655361.1"/>
    <property type="molecule type" value="Genomic_DNA"/>
</dbReference>
<name>A0ABD3EQ18_9LAMI</name>
<proteinExistence type="predicted"/>
<sequence>MSMQLMFLTRKLGNWKKSFKEGSFVCVRIHGYRHLEGLATGIVKTWKV</sequence>
<accession>A0ABD3EQ18</accession>